<dbReference type="Proteomes" id="UP001183414">
    <property type="component" value="Unassembled WGS sequence"/>
</dbReference>
<protein>
    <submittedName>
        <fullName evidence="4">GvpL/GvpF family gas vesicle protein</fullName>
    </submittedName>
</protein>
<dbReference type="InterPro" id="IPR009430">
    <property type="entry name" value="GvpL/GvpF"/>
</dbReference>
<name>A0ABU2NYN3_9ACTN</name>
<evidence type="ECO:0000256" key="1">
    <source>
        <dbReference type="ARBA" id="ARBA00022987"/>
    </source>
</evidence>
<accession>A0ABU2NYN3</accession>
<evidence type="ECO:0000313" key="4">
    <source>
        <dbReference type="EMBL" id="MDT0382089.1"/>
    </source>
</evidence>
<dbReference type="PANTHER" id="PTHR36852:SF1">
    <property type="entry name" value="PROTEIN GVPL 2"/>
    <property type="match status" value="1"/>
</dbReference>
<comment type="similarity">
    <text evidence="3">Belongs to the gas vesicle GvpF/GvpL family.</text>
</comment>
<dbReference type="RefSeq" id="WP_311675698.1">
    <property type="nucleotide sequence ID" value="NZ_JAVREQ010000030.1"/>
</dbReference>
<organism evidence="4 5">
    <name type="scientific">Streptomyces hazeniae</name>
    <dbReference type="NCBI Taxonomy" id="3075538"/>
    <lineage>
        <taxon>Bacteria</taxon>
        <taxon>Bacillati</taxon>
        <taxon>Actinomycetota</taxon>
        <taxon>Actinomycetes</taxon>
        <taxon>Kitasatosporales</taxon>
        <taxon>Streptomycetaceae</taxon>
        <taxon>Streptomyces</taxon>
    </lineage>
</organism>
<sequence length="237" mass="26033">MSVYLYAVTAAGHPHRLDGLHGVGDPAGALRSLRARSVAAVVSDAPAELRAKRRDLMAHENVQERLLEDGAVLPMRFGLVAGSDDEVLAALDEHAAAYEQALREVEGCTEYHLRVARDEDDMLREIVTQSDEARKLNDRTRQDPASHADKVALGELISHEIERRRERAAEDVVHALSDTAVRHVVGQPNRDHLVALSFLVRRERSGDFSRAAQHLADDLGAGAQLTLHGPLPPYSFV</sequence>
<comment type="subcellular location">
    <subcellularLocation>
        <location evidence="2">Gas vesicle</location>
    </subcellularLocation>
</comment>
<dbReference type="PANTHER" id="PTHR36852">
    <property type="entry name" value="PROTEIN GVPL 2"/>
    <property type="match status" value="1"/>
</dbReference>
<gene>
    <name evidence="4" type="ORF">RM572_25340</name>
</gene>
<proteinExistence type="inferred from homology"/>
<evidence type="ECO:0000313" key="5">
    <source>
        <dbReference type="Proteomes" id="UP001183414"/>
    </source>
</evidence>
<dbReference type="Pfam" id="PF06386">
    <property type="entry name" value="GvpL_GvpF"/>
    <property type="match status" value="1"/>
</dbReference>
<dbReference type="EMBL" id="JAVREQ010000030">
    <property type="protein sequence ID" value="MDT0382089.1"/>
    <property type="molecule type" value="Genomic_DNA"/>
</dbReference>
<evidence type="ECO:0000256" key="2">
    <source>
        <dbReference type="ARBA" id="ARBA00035108"/>
    </source>
</evidence>
<reference evidence="5" key="1">
    <citation type="submission" date="2023-07" db="EMBL/GenBank/DDBJ databases">
        <title>30 novel species of actinomycetes from the DSMZ collection.</title>
        <authorList>
            <person name="Nouioui I."/>
        </authorList>
    </citation>
    <scope>NUCLEOTIDE SEQUENCE [LARGE SCALE GENOMIC DNA]</scope>
    <source>
        <strain evidence="5">DSM 42041</strain>
    </source>
</reference>
<comment type="caution">
    <text evidence="4">The sequence shown here is derived from an EMBL/GenBank/DDBJ whole genome shotgun (WGS) entry which is preliminary data.</text>
</comment>
<keyword evidence="1" id="KW-0304">Gas vesicle</keyword>
<keyword evidence="5" id="KW-1185">Reference proteome</keyword>
<evidence type="ECO:0000256" key="3">
    <source>
        <dbReference type="ARBA" id="ARBA00035643"/>
    </source>
</evidence>